<dbReference type="GO" id="GO:0016020">
    <property type="term" value="C:membrane"/>
    <property type="evidence" value="ECO:0007669"/>
    <property type="project" value="UniProtKB-SubCell"/>
</dbReference>
<dbReference type="RefSeq" id="WP_283172354.1">
    <property type="nucleotide sequence ID" value="NZ_JAPNOA010000013.1"/>
</dbReference>
<dbReference type="EMBL" id="JAPNOA010000013">
    <property type="protein sequence ID" value="MCY0964135.1"/>
    <property type="molecule type" value="Genomic_DNA"/>
</dbReference>
<name>A0A9X3ECI2_9GAMM</name>
<evidence type="ECO:0000313" key="7">
    <source>
        <dbReference type="EMBL" id="MCY0964135.1"/>
    </source>
</evidence>
<dbReference type="InterPro" id="IPR029095">
    <property type="entry name" value="NarX-like_N"/>
</dbReference>
<dbReference type="Gene3D" id="1.20.120.960">
    <property type="entry name" value="Histidine kinase NarX, sensor domain"/>
    <property type="match status" value="1"/>
</dbReference>
<evidence type="ECO:0000256" key="1">
    <source>
        <dbReference type="ARBA" id="ARBA00004141"/>
    </source>
</evidence>
<dbReference type="AlphaFoldDB" id="A0A9X3ECI2"/>
<keyword evidence="3" id="KW-1133">Transmembrane helix</keyword>
<feature type="domain" description="NarX-like N-terminal" evidence="6">
    <location>
        <begin position="142"/>
        <end position="216"/>
    </location>
</feature>
<dbReference type="Pfam" id="PF13675">
    <property type="entry name" value="PilJ"/>
    <property type="match status" value="2"/>
</dbReference>
<evidence type="ECO:0000256" key="4">
    <source>
        <dbReference type="ARBA" id="ARBA00023136"/>
    </source>
</evidence>
<feature type="signal peptide" evidence="5">
    <location>
        <begin position="1"/>
        <end position="22"/>
    </location>
</feature>
<gene>
    <name evidence="7" type="ORF">OUO13_02970</name>
</gene>
<sequence length="264" mass="29557">MKFLRLVTVCLLGMIGFTSVSAMTDAEAVNISGAQRMLSQRMMKSYLMIGAEVKADVAQQQLDESIALYEQRLLDLRDYAVGANNDVRTRLSAVEGIWKQHRQNLLSAPNKGTIEGLLTENLSLLNASNDVVVAIAKHANLPSADLVNISGRQRMLSQRIAKAYVAMYWNINNNQIRSEFDEAIKTFDESLAYLQKSPLNTPELKAALDRVQSQWNFSRSGFKLDDNGHYVPTVISVTTDTMLKQMDEITKLYETVMDSQQAKS</sequence>
<evidence type="ECO:0000256" key="3">
    <source>
        <dbReference type="ARBA" id="ARBA00022989"/>
    </source>
</evidence>
<comment type="caution">
    <text evidence="7">The sequence shown here is derived from an EMBL/GenBank/DDBJ whole genome shotgun (WGS) entry which is preliminary data.</text>
</comment>
<comment type="subcellular location">
    <subcellularLocation>
        <location evidence="1">Membrane</location>
        <topology evidence="1">Multi-pass membrane protein</topology>
    </subcellularLocation>
</comment>
<accession>A0A9X3ECI2</accession>
<organism evidence="7 8">
    <name type="scientific">Parathalassolituus penaei</name>
    <dbReference type="NCBI Taxonomy" id="2997323"/>
    <lineage>
        <taxon>Bacteria</taxon>
        <taxon>Pseudomonadati</taxon>
        <taxon>Pseudomonadota</taxon>
        <taxon>Gammaproteobacteria</taxon>
        <taxon>Oceanospirillales</taxon>
        <taxon>Oceanospirillaceae</taxon>
        <taxon>Parathalassolituus</taxon>
    </lineage>
</organism>
<keyword evidence="2" id="KW-0812">Transmembrane</keyword>
<keyword evidence="4" id="KW-0472">Membrane</keyword>
<keyword evidence="5" id="KW-0732">Signal</keyword>
<evidence type="ECO:0000256" key="2">
    <source>
        <dbReference type="ARBA" id="ARBA00022692"/>
    </source>
</evidence>
<feature type="domain" description="NarX-like N-terminal" evidence="6">
    <location>
        <begin position="21"/>
        <end position="110"/>
    </location>
</feature>
<feature type="chain" id="PRO_5040803923" evidence="5">
    <location>
        <begin position="23"/>
        <end position="264"/>
    </location>
</feature>
<dbReference type="Proteomes" id="UP001150830">
    <property type="component" value="Unassembled WGS sequence"/>
</dbReference>
<evidence type="ECO:0000313" key="8">
    <source>
        <dbReference type="Proteomes" id="UP001150830"/>
    </source>
</evidence>
<evidence type="ECO:0000259" key="6">
    <source>
        <dbReference type="Pfam" id="PF13675"/>
    </source>
</evidence>
<reference evidence="7" key="1">
    <citation type="submission" date="2022-11" db="EMBL/GenBank/DDBJ databases">
        <title>Parathalassolutuus dongxingensis gen. nov., sp. nov., a novel member of family Oceanospirillaceae isolated from a coastal shrimp pond in Guangxi, China.</title>
        <authorList>
            <person name="Chen H."/>
        </authorList>
    </citation>
    <scope>NUCLEOTIDE SEQUENCE</scope>
    <source>
        <strain evidence="7">G-43</strain>
    </source>
</reference>
<protein>
    <submittedName>
        <fullName evidence="7">Type IV pili methyl-accepting chemotaxis transducer N-terminal domain-containing protein</fullName>
    </submittedName>
</protein>
<keyword evidence="8" id="KW-1185">Reference proteome</keyword>
<dbReference type="InterPro" id="IPR042295">
    <property type="entry name" value="NarX-like_N_sf"/>
</dbReference>
<evidence type="ECO:0000256" key="5">
    <source>
        <dbReference type="SAM" id="SignalP"/>
    </source>
</evidence>
<proteinExistence type="predicted"/>